<evidence type="ECO:0000256" key="7">
    <source>
        <dbReference type="SAM" id="MobiDB-lite"/>
    </source>
</evidence>
<dbReference type="SMART" id="SM00389">
    <property type="entry name" value="HOX"/>
    <property type="match status" value="1"/>
</dbReference>
<proteinExistence type="predicted"/>
<protein>
    <recommendedName>
        <fullName evidence="8">Homeobox domain-containing protein</fullName>
    </recommendedName>
</protein>
<dbReference type="Proteomes" id="UP001303046">
    <property type="component" value="Unassembled WGS sequence"/>
</dbReference>
<dbReference type="InterPro" id="IPR017970">
    <property type="entry name" value="Homeobox_CS"/>
</dbReference>
<evidence type="ECO:0000256" key="3">
    <source>
        <dbReference type="ARBA" id="ARBA00023155"/>
    </source>
</evidence>
<evidence type="ECO:0000256" key="6">
    <source>
        <dbReference type="RuleBase" id="RU000682"/>
    </source>
</evidence>
<dbReference type="EMBL" id="JAVFWL010000001">
    <property type="protein sequence ID" value="KAK6726509.1"/>
    <property type="molecule type" value="Genomic_DNA"/>
</dbReference>
<dbReference type="CDD" id="cd00086">
    <property type="entry name" value="homeodomain"/>
    <property type="match status" value="1"/>
</dbReference>
<dbReference type="PROSITE" id="PS00027">
    <property type="entry name" value="HOMEOBOX_1"/>
    <property type="match status" value="1"/>
</dbReference>
<evidence type="ECO:0000256" key="4">
    <source>
        <dbReference type="ARBA" id="ARBA00023242"/>
    </source>
</evidence>
<evidence type="ECO:0000313" key="10">
    <source>
        <dbReference type="Proteomes" id="UP001303046"/>
    </source>
</evidence>
<dbReference type="InterPro" id="IPR001356">
    <property type="entry name" value="HD"/>
</dbReference>
<evidence type="ECO:0000256" key="2">
    <source>
        <dbReference type="ARBA" id="ARBA00023125"/>
    </source>
</evidence>
<dbReference type="PANTHER" id="PTHR24335">
    <property type="entry name" value="MOTOR NEURON AND PANCREAS HOMEOBOX PROTEIN"/>
    <property type="match status" value="1"/>
</dbReference>
<keyword evidence="10" id="KW-1185">Reference proteome</keyword>
<organism evidence="9 10">
    <name type="scientific">Necator americanus</name>
    <name type="common">Human hookworm</name>
    <dbReference type="NCBI Taxonomy" id="51031"/>
    <lineage>
        <taxon>Eukaryota</taxon>
        <taxon>Metazoa</taxon>
        <taxon>Ecdysozoa</taxon>
        <taxon>Nematoda</taxon>
        <taxon>Chromadorea</taxon>
        <taxon>Rhabditida</taxon>
        <taxon>Rhabditina</taxon>
        <taxon>Rhabditomorpha</taxon>
        <taxon>Strongyloidea</taxon>
        <taxon>Ancylostomatidae</taxon>
        <taxon>Bunostominae</taxon>
        <taxon>Necator</taxon>
    </lineage>
</organism>
<dbReference type="Pfam" id="PF00046">
    <property type="entry name" value="Homeodomain"/>
    <property type="match status" value="1"/>
</dbReference>
<comment type="caution">
    <text evidence="9">The sequence shown here is derived from an EMBL/GenBank/DDBJ whole genome shotgun (WGS) entry which is preliminary data.</text>
</comment>
<keyword evidence="4 5" id="KW-0539">Nucleus</keyword>
<dbReference type="Gene3D" id="1.10.10.60">
    <property type="entry name" value="Homeodomain-like"/>
    <property type="match status" value="1"/>
</dbReference>
<dbReference type="InterPro" id="IPR042768">
    <property type="entry name" value="MNX1/Ceh-12"/>
</dbReference>
<dbReference type="InterPro" id="IPR009057">
    <property type="entry name" value="Homeodomain-like_sf"/>
</dbReference>
<keyword evidence="2 5" id="KW-0238">DNA-binding</keyword>
<feature type="domain" description="Homeobox" evidence="8">
    <location>
        <begin position="322"/>
        <end position="382"/>
    </location>
</feature>
<name>A0ABR1BNL1_NECAM</name>
<dbReference type="PROSITE" id="PS50071">
    <property type="entry name" value="HOMEOBOX_2"/>
    <property type="match status" value="1"/>
</dbReference>
<gene>
    <name evidence="9" type="primary">Necator_chrI.g810</name>
    <name evidence="9" type="ORF">RB195_004687</name>
</gene>
<comment type="subcellular location">
    <subcellularLocation>
        <location evidence="1 5 6">Nucleus</location>
    </subcellularLocation>
</comment>
<evidence type="ECO:0000313" key="9">
    <source>
        <dbReference type="EMBL" id="KAK6726509.1"/>
    </source>
</evidence>
<dbReference type="PANTHER" id="PTHR24335:SF4">
    <property type="entry name" value="EXTRA-EXTRA"/>
    <property type="match status" value="1"/>
</dbReference>
<reference evidence="9 10" key="1">
    <citation type="submission" date="2023-08" db="EMBL/GenBank/DDBJ databases">
        <title>A Necator americanus chromosomal reference genome.</title>
        <authorList>
            <person name="Ilik V."/>
            <person name="Petrzelkova K.J."/>
            <person name="Pardy F."/>
            <person name="Fuh T."/>
            <person name="Niatou-Singa F.S."/>
            <person name="Gouil Q."/>
            <person name="Baker L."/>
            <person name="Ritchie M.E."/>
            <person name="Jex A.R."/>
            <person name="Gazzola D."/>
            <person name="Li H."/>
            <person name="Toshio Fujiwara R."/>
            <person name="Zhan B."/>
            <person name="Aroian R.V."/>
            <person name="Pafco B."/>
            <person name="Schwarz E.M."/>
        </authorList>
    </citation>
    <scope>NUCLEOTIDE SEQUENCE [LARGE SCALE GENOMIC DNA]</scope>
    <source>
        <strain evidence="9 10">Aroian</strain>
        <tissue evidence="9">Whole animal</tissue>
    </source>
</reference>
<keyword evidence="3 5" id="KW-0371">Homeobox</keyword>
<accession>A0ABR1BNL1</accession>
<feature type="DNA-binding region" description="Homeobox" evidence="5">
    <location>
        <begin position="324"/>
        <end position="383"/>
    </location>
</feature>
<dbReference type="SUPFAM" id="SSF46689">
    <property type="entry name" value="Homeodomain-like"/>
    <property type="match status" value="1"/>
</dbReference>
<evidence type="ECO:0000256" key="5">
    <source>
        <dbReference type="PROSITE-ProRule" id="PRU00108"/>
    </source>
</evidence>
<evidence type="ECO:0000259" key="8">
    <source>
        <dbReference type="PROSITE" id="PS50071"/>
    </source>
</evidence>
<dbReference type="PRINTS" id="PR00024">
    <property type="entry name" value="HOMEOBOX"/>
</dbReference>
<evidence type="ECO:0000256" key="1">
    <source>
        <dbReference type="ARBA" id="ARBA00004123"/>
    </source>
</evidence>
<dbReference type="InterPro" id="IPR020479">
    <property type="entry name" value="HD_metazoa"/>
</dbReference>
<sequence>MQVDRKWGGCGALATRYVPLRPYDDIVLNKGVRRQKIPRIYPLVAIPSANLPHGTHPPLHFDEKFVTLRNGYLSTTPRWQVVRVCCSDLHNNNESAKKMNEAQKICPDDTKSGIRVFMEIGVSPATKEPRQSRKKLSRVPQRKHQSSNDTQPMTRIPEEEEPVFCAIPKHAPVPYHPTPWIDTFGLGEDDHIKPATNAAPSSYVHPGDRDASAAIHALFDDNEKEVRYDLSKKTSTSQPHCPESFPTTPHVIQACHPLMTQTTTTKLESIVTHTPSTATASSLFAIPPNFSLDRLQYPVLAPSMPLLCDQLALTLGAWQTWGKMRRPRTAFTSEQLIELERQFGENKYLSRPRRYQLAQELCLTETQVKIWFQNRRMKNKRCQIPGTNPQMSETSNV</sequence>
<feature type="region of interest" description="Disordered" evidence="7">
    <location>
        <begin position="121"/>
        <end position="155"/>
    </location>
</feature>
<feature type="compositionally biased region" description="Basic residues" evidence="7">
    <location>
        <begin position="132"/>
        <end position="145"/>
    </location>
</feature>